<name>D9Y145_9ACTN</name>
<evidence type="ECO:0000313" key="4">
    <source>
        <dbReference type="Proteomes" id="UP000002968"/>
    </source>
</evidence>
<evidence type="ECO:0000256" key="1">
    <source>
        <dbReference type="ARBA" id="ARBA00038414"/>
    </source>
</evidence>
<sequence>MIAPHPLVAMIHAVPAAHRIAEEAFAREFPQATVWNVLDDRLLDDARAAGGLTGSLRRRMLRLIGHVIDGGAQALLLTCSSYGDVVNTAHALWNVPVLKSDEAMFRAALSGPYRRIGVVASTPPAVPAAVAQLEALVPEVRPDRPVGIVTALSEEAATAGDPGAAARHLADALYATGGAEVDAVLLAQYSLTPAREALAALLGVPVLDGAGAAARELRALLTPGERPAAHGPGGRTETTKTALAAGNTPSRATTAPPRCRSASAHRSPKPSAGSPSWATTGWRCRSATPASARPRAWRGPSSRAV</sequence>
<dbReference type="Proteomes" id="UP000002968">
    <property type="component" value="Unassembled WGS sequence"/>
</dbReference>
<organism evidence="3 4">
    <name type="scientific">Streptomyces griseoflavus Tu4000</name>
    <dbReference type="NCBI Taxonomy" id="467200"/>
    <lineage>
        <taxon>Bacteria</taxon>
        <taxon>Bacillati</taxon>
        <taxon>Actinomycetota</taxon>
        <taxon>Actinomycetes</taxon>
        <taxon>Kitasatosporales</taxon>
        <taxon>Streptomycetaceae</taxon>
        <taxon>Streptomyces</taxon>
    </lineage>
</organism>
<dbReference type="AlphaFoldDB" id="D9Y145"/>
<dbReference type="EMBL" id="GG657758">
    <property type="protein sequence ID" value="EFL38425.1"/>
    <property type="molecule type" value="Genomic_DNA"/>
</dbReference>
<dbReference type="RefSeq" id="WP_004923771.1">
    <property type="nucleotide sequence ID" value="NZ_GG657758.1"/>
</dbReference>
<dbReference type="InterPro" id="IPR015942">
    <property type="entry name" value="Asp/Glu/hydantoin_racemase"/>
</dbReference>
<feature type="compositionally biased region" description="Low complexity" evidence="2">
    <location>
        <begin position="283"/>
        <end position="294"/>
    </location>
</feature>
<protein>
    <submittedName>
        <fullName evidence="3">Asp/Glu racemase</fullName>
    </submittedName>
</protein>
<dbReference type="Pfam" id="PF01177">
    <property type="entry name" value="Asp_Glu_race"/>
    <property type="match status" value="1"/>
</dbReference>
<keyword evidence="4" id="KW-1185">Reference proteome</keyword>
<dbReference type="Gene3D" id="3.40.50.12500">
    <property type="match status" value="1"/>
</dbReference>
<evidence type="ECO:0000256" key="2">
    <source>
        <dbReference type="SAM" id="MobiDB-lite"/>
    </source>
</evidence>
<dbReference type="HOGENOM" id="CLU_079356_0_1_11"/>
<dbReference type="eggNOG" id="COG4126">
    <property type="taxonomic scope" value="Bacteria"/>
</dbReference>
<reference evidence="3" key="1">
    <citation type="submission" date="2009-02" db="EMBL/GenBank/DDBJ databases">
        <title>Annotation of Streptomyces griseoflavus strain Tu4000.</title>
        <authorList>
            <consortium name="The Broad Institute Genome Sequencing Platform"/>
            <consortium name="Broad Institute Microbial Sequencing Center"/>
            <person name="Fischbach M."/>
            <person name="Godfrey P."/>
            <person name="Ward D."/>
            <person name="Young S."/>
            <person name="Zeng Q."/>
            <person name="Koehrsen M."/>
            <person name="Alvarado L."/>
            <person name="Berlin A.M."/>
            <person name="Bochicchio J."/>
            <person name="Borenstein D."/>
            <person name="Chapman S.B."/>
            <person name="Chen Z."/>
            <person name="Engels R."/>
            <person name="Freedman E."/>
            <person name="Gellesch M."/>
            <person name="Goldberg J."/>
            <person name="Griggs A."/>
            <person name="Gujja S."/>
            <person name="Heilman E.R."/>
            <person name="Heiman D.I."/>
            <person name="Hepburn T.A."/>
            <person name="Howarth C."/>
            <person name="Jen D."/>
            <person name="Larson L."/>
            <person name="Lewis B."/>
            <person name="Mehta T."/>
            <person name="Park D."/>
            <person name="Pearson M."/>
            <person name="Richards J."/>
            <person name="Roberts A."/>
            <person name="Saif S."/>
            <person name="Shea T.D."/>
            <person name="Shenoy N."/>
            <person name="Sisk P."/>
            <person name="Stolte C."/>
            <person name="Sykes S.N."/>
            <person name="Thomson T."/>
            <person name="Walk T."/>
            <person name="White J."/>
            <person name="Yandava C."/>
            <person name="Straight P."/>
            <person name="Clardy J."/>
            <person name="Hung D."/>
            <person name="Kolter R."/>
            <person name="Mekalanos J."/>
            <person name="Walker S."/>
            <person name="Walsh C.T."/>
            <person name="Wieland-Brown L.C."/>
            <person name="Haas B."/>
            <person name="Nusbaum C."/>
            <person name="Birren B."/>
        </authorList>
    </citation>
    <scope>NUCLEOTIDE SEQUENCE [LARGE SCALE GENOMIC DNA]</scope>
    <source>
        <strain evidence="3">Tu4000</strain>
    </source>
</reference>
<feature type="region of interest" description="Disordered" evidence="2">
    <location>
        <begin position="222"/>
        <end position="305"/>
    </location>
</feature>
<dbReference type="GO" id="GO:0047661">
    <property type="term" value="F:amino-acid racemase activity"/>
    <property type="evidence" value="ECO:0007669"/>
    <property type="project" value="InterPro"/>
</dbReference>
<dbReference type="STRING" id="467200.SSRG_01229"/>
<evidence type="ECO:0000313" key="3">
    <source>
        <dbReference type="EMBL" id="EFL38425.1"/>
    </source>
</evidence>
<comment type="similarity">
    <text evidence="1">Belongs to the HyuE racemase family.</text>
</comment>
<accession>D9Y145</accession>
<dbReference type="InterPro" id="IPR053714">
    <property type="entry name" value="Iso_Racemase_Enz_sf"/>
</dbReference>
<proteinExistence type="inferred from homology"/>
<gene>
    <name evidence="3" type="ORF">SSRG_01229</name>
</gene>